<accession>A0A163G0J9</accession>
<proteinExistence type="predicted"/>
<evidence type="ECO:0000313" key="6">
    <source>
        <dbReference type="Proteomes" id="UP000076837"/>
    </source>
</evidence>
<dbReference type="CDD" id="cd00067">
    <property type="entry name" value="GAL4"/>
    <property type="match status" value="1"/>
</dbReference>
<feature type="region of interest" description="Disordered" evidence="3">
    <location>
        <begin position="1"/>
        <end position="30"/>
    </location>
</feature>
<evidence type="ECO:0000313" key="5">
    <source>
        <dbReference type="EMBL" id="KZM24620.1"/>
    </source>
</evidence>
<dbReference type="InterPro" id="IPR001138">
    <property type="entry name" value="Zn2Cys6_DnaBD"/>
</dbReference>
<dbReference type="EMBL" id="JYNV01000155">
    <property type="protein sequence ID" value="KZM24620.1"/>
    <property type="molecule type" value="Genomic_DNA"/>
</dbReference>
<evidence type="ECO:0000256" key="2">
    <source>
        <dbReference type="ARBA" id="ARBA00023242"/>
    </source>
</evidence>
<feature type="compositionally biased region" description="Low complexity" evidence="3">
    <location>
        <begin position="1"/>
        <end position="15"/>
    </location>
</feature>
<dbReference type="STRING" id="5454.A0A163G0J9"/>
<keyword evidence="2" id="KW-0539">Nucleus</keyword>
<sequence>MNNNSLRPLLPATRPRSPPPSGPSSKRKRVSVACNECRQKRIGCDGARPACAACHRRDRRCVYMNDENLEMRPTILKRENIALRDKLAVLQDIFEHLQGRTQHVAHDTVQRLGAGTNPSDVLKTLRGESPRTALSEQAAARAILPAVHSDCELELLVRHPKAYCVLDLPVVAQDTVSTLFLDDESSHAHVSELEIVKTTKKQSGRPHYCDSRLEKLNIDFWTSVSISNEHAASAISLYLETHHPIWCFFDASQFVDDLVKCRVDSNSTCSPLLVSSMLAFALQGYSSIYPEAAKHSYQFEQQAKKLFAAESTTDTLPTVAAMALLYISIAVRADVPKAMKYLIAAKDAAKRMKLFGEPDPATFGSLKTREAMSQTAWGLFNFLVQMSQFQVVAPLEHPPTMPLPEDLRANQAPDDSHMEEAGNVSPVFTEVQQAHSIFCRLWVIVNEIFLVYRDNKIGARSLAFALGKYHKLLELVSTLPKSMVRADNTPHWVLIFHTILHMVVLDLFRPYIASDEQHGFQAYVPGPSSPKTIFAASVMQLKGILFAFAIQYTPAYWNLALSCAMVFTVNAVLNDVSDKERHNYLAFCISMSQKLLPSYVYMIETIRAILAIATDKGAITTSDAIRIEAQSAAMQRAKLINRSKGGWVVAPTLNDNIAGDINTLTERFETITLFNEFTEDIA</sequence>
<gene>
    <name evidence="5" type="ORF">ST47_g4242</name>
</gene>
<dbReference type="InterPro" id="IPR036864">
    <property type="entry name" value="Zn2-C6_fun-type_DNA-bd_sf"/>
</dbReference>
<keyword evidence="6" id="KW-1185">Reference proteome</keyword>
<dbReference type="AlphaFoldDB" id="A0A163G0J9"/>
<feature type="domain" description="Zn(2)-C6 fungal-type" evidence="4">
    <location>
        <begin position="33"/>
        <end position="63"/>
    </location>
</feature>
<dbReference type="Gene3D" id="4.10.240.10">
    <property type="entry name" value="Zn(2)-C6 fungal-type DNA-binding domain"/>
    <property type="match status" value="1"/>
</dbReference>
<dbReference type="InterPro" id="IPR007219">
    <property type="entry name" value="XnlR_reg_dom"/>
</dbReference>
<dbReference type="PANTHER" id="PTHR47256:SF1">
    <property type="entry name" value="ZN(II)2CYS6 TRANSCRIPTION FACTOR (EUROFUNG)"/>
    <property type="match status" value="1"/>
</dbReference>
<dbReference type="GO" id="GO:0006351">
    <property type="term" value="P:DNA-templated transcription"/>
    <property type="evidence" value="ECO:0007669"/>
    <property type="project" value="InterPro"/>
</dbReference>
<dbReference type="SUPFAM" id="SSF57701">
    <property type="entry name" value="Zn2/Cys6 DNA-binding domain"/>
    <property type="match status" value="1"/>
</dbReference>
<dbReference type="PROSITE" id="PS50048">
    <property type="entry name" value="ZN2_CY6_FUNGAL_2"/>
    <property type="match status" value="1"/>
</dbReference>
<dbReference type="GO" id="GO:0008270">
    <property type="term" value="F:zinc ion binding"/>
    <property type="evidence" value="ECO:0007669"/>
    <property type="project" value="InterPro"/>
</dbReference>
<dbReference type="GO" id="GO:0003677">
    <property type="term" value="F:DNA binding"/>
    <property type="evidence" value="ECO:0007669"/>
    <property type="project" value="InterPro"/>
</dbReference>
<dbReference type="SMART" id="SM00066">
    <property type="entry name" value="GAL4"/>
    <property type="match status" value="1"/>
</dbReference>
<evidence type="ECO:0000256" key="1">
    <source>
        <dbReference type="ARBA" id="ARBA00022723"/>
    </source>
</evidence>
<evidence type="ECO:0000256" key="3">
    <source>
        <dbReference type="SAM" id="MobiDB-lite"/>
    </source>
</evidence>
<name>A0A163G0J9_DIDRA</name>
<dbReference type="InterPro" id="IPR053187">
    <property type="entry name" value="Notoamide_regulator"/>
</dbReference>
<dbReference type="GO" id="GO:0000981">
    <property type="term" value="F:DNA-binding transcription factor activity, RNA polymerase II-specific"/>
    <property type="evidence" value="ECO:0007669"/>
    <property type="project" value="InterPro"/>
</dbReference>
<dbReference type="PROSITE" id="PS00463">
    <property type="entry name" value="ZN2_CY6_FUNGAL_1"/>
    <property type="match status" value="1"/>
</dbReference>
<protein>
    <submittedName>
        <fullName evidence="5">DNA binding</fullName>
    </submittedName>
</protein>
<organism evidence="5 6">
    <name type="scientific">Didymella rabiei</name>
    <name type="common">Chickpea ascochyta blight fungus</name>
    <name type="synonym">Mycosphaerella rabiei</name>
    <dbReference type="NCBI Taxonomy" id="5454"/>
    <lineage>
        <taxon>Eukaryota</taxon>
        <taxon>Fungi</taxon>
        <taxon>Dikarya</taxon>
        <taxon>Ascomycota</taxon>
        <taxon>Pezizomycotina</taxon>
        <taxon>Dothideomycetes</taxon>
        <taxon>Pleosporomycetidae</taxon>
        <taxon>Pleosporales</taxon>
        <taxon>Pleosporineae</taxon>
        <taxon>Didymellaceae</taxon>
        <taxon>Ascochyta</taxon>
    </lineage>
</organism>
<dbReference type="Proteomes" id="UP000076837">
    <property type="component" value="Unassembled WGS sequence"/>
</dbReference>
<dbReference type="CDD" id="cd12148">
    <property type="entry name" value="fungal_TF_MHR"/>
    <property type="match status" value="1"/>
</dbReference>
<dbReference type="Pfam" id="PF04082">
    <property type="entry name" value="Fungal_trans"/>
    <property type="match status" value="1"/>
</dbReference>
<comment type="caution">
    <text evidence="5">The sequence shown here is derived from an EMBL/GenBank/DDBJ whole genome shotgun (WGS) entry which is preliminary data.</text>
</comment>
<dbReference type="PANTHER" id="PTHR47256">
    <property type="entry name" value="ZN(II)2CYS6 TRANSCRIPTION FACTOR (EUROFUNG)-RELATED"/>
    <property type="match status" value="1"/>
</dbReference>
<evidence type="ECO:0000259" key="4">
    <source>
        <dbReference type="PROSITE" id="PS50048"/>
    </source>
</evidence>
<reference evidence="5 6" key="1">
    <citation type="journal article" date="2016" name="Sci. Rep.">
        <title>Draft genome sequencing and secretome analysis of fungal phytopathogen Ascochyta rabiei provides insight into the necrotrophic effector repertoire.</title>
        <authorList>
            <person name="Verma S."/>
            <person name="Gazara R.K."/>
            <person name="Nizam S."/>
            <person name="Parween S."/>
            <person name="Chattopadhyay D."/>
            <person name="Verma P.K."/>
        </authorList>
    </citation>
    <scope>NUCLEOTIDE SEQUENCE [LARGE SCALE GENOMIC DNA]</scope>
    <source>
        <strain evidence="5 6">ArDII</strain>
    </source>
</reference>
<dbReference type="Pfam" id="PF00172">
    <property type="entry name" value="Zn_clus"/>
    <property type="match status" value="1"/>
</dbReference>
<keyword evidence="1" id="KW-0479">Metal-binding</keyword>